<dbReference type="Pfam" id="PF02481">
    <property type="entry name" value="DNA_processg_A"/>
    <property type="match status" value="1"/>
</dbReference>
<dbReference type="InterPro" id="IPR003488">
    <property type="entry name" value="DprA"/>
</dbReference>
<evidence type="ECO:0000259" key="2">
    <source>
        <dbReference type="Pfam" id="PF02481"/>
    </source>
</evidence>
<name>A0AAU0Q0D4_9CORY</name>
<feature type="domain" description="Smf/DprA SLOG" evidence="2">
    <location>
        <begin position="75"/>
        <end position="278"/>
    </location>
</feature>
<comment type="similarity">
    <text evidence="1">Belongs to the DprA/Smf family.</text>
</comment>
<reference evidence="3 4" key="1">
    <citation type="submission" date="2023-10" db="EMBL/GenBank/DDBJ databases">
        <title>complete genome sequence of Corynebacterium pseudokroppenstedtii P15-C1.</title>
        <authorList>
            <person name="Bruggemann H."/>
            <person name="Poehlein A."/>
        </authorList>
    </citation>
    <scope>NUCLEOTIDE SEQUENCE [LARGE SCALE GENOMIC DNA]</scope>
    <source>
        <strain evidence="3 4">P15_C1</strain>
    </source>
</reference>
<dbReference type="AlphaFoldDB" id="A0AAU0Q0D4"/>
<dbReference type="PANTHER" id="PTHR43022">
    <property type="entry name" value="PROTEIN SMF"/>
    <property type="match status" value="1"/>
</dbReference>
<sequence length="296" mass="32098">MERSRLDHLAHVLELTRTKLNLTQPERVAELITTGDATQVIADHGDYLPFPSETNSFEQCRADIADWDRRGFNIASILEPDYPHLLREVHESPALIYWTGDNKPNDIGISIVGSRHPTDAQARAAYDVARQLSEHGITVVSGLAQGIDAAAHSGALEVGGRTVAVMGTGLAHTYPKAHQELRKTIETHGGQIITQFEPDTPGAPFRFPMRNAVMSGFSVATLVMAATEKSGTRHQAKAAVGHGHPVIFPAGIAKTISWAKEMVDRGEAEVATSAHEAVHIALACIQRRRDSLSLFA</sequence>
<evidence type="ECO:0000313" key="3">
    <source>
        <dbReference type="EMBL" id="WPF25383.1"/>
    </source>
</evidence>
<protein>
    <submittedName>
        <fullName evidence="3">DNA-processing protein DprA</fullName>
    </submittedName>
</protein>
<dbReference type="RefSeq" id="WP_204088068.1">
    <property type="nucleotide sequence ID" value="NZ_CP137757.1"/>
</dbReference>
<dbReference type="GO" id="GO:0009294">
    <property type="term" value="P:DNA-mediated transformation"/>
    <property type="evidence" value="ECO:0007669"/>
    <property type="project" value="InterPro"/>
</dbReference>
<evidence type="ECO:0000256" key="1">
    <source>
        <dbReference type="ARBA" id="ARBA00006525"/>
    </source>
</evidence>
<gene>
    <name evidence="3" type="ORF">Q0N40_02195</name>
</gene>
<dbReference type="SUPFAM" id="SSF102405">
    <property type="entry name" value="MCP/YpsA-like"/>
    <property type="match status" value="1"/>
</dbReference>
<organism evidence="3 4">
    <name type="scientific">Corynebacterium pseudokroppenstedtii</name>
    <dbReference type="NCBI Taxonomy" id="2804917"/>
    <lineage>
        <taxon>Bacteria</taxon>
        <taxon>Bacillati</taxon>
        <taxon>Actinomycetota</taxon>
        <taxon>Actinomycetes</taxon>
        <taxon>Mycobacteriales</taxon>
        <taxon>Corynebacteriaceae</taxon>
        <taxon>Corynebacterium</taxon>
    </lineage>
</organism>
<dbReference type="InterPro" id="IPR057666">
    <property type="entry name" value="DrpA_SLOG"/>
</dbReference>
<dbReference type="EMBL" id="CP137757">
    <property type="protein sequence ID" value="WPF25383.1"/>
    <property type="molecule type" value="Genomic_DNA"/>
</dbReference>
<dbReference type="Gene3D" id="3.40.50.450">
    <property type="match status" value="1"/>
</dbReference>
<evidence type="ECO:0000313" key="4">
    <source>
        <dbReference type="Proteomes" id="UP001174314"/>
    </source>
</evidence>
<dbReference type="Proteomes" id="UP001174314">
    <property type="component" value="Chromosome"/>
</dbReference>
<proteinExistence type="inferred from homology"/>
<dbReference type="PANTHER" id="PTHR43022:SF1">
    <property type="entry name" value="PROTEIN SMF"/>
    <property type="match status" value="1"/>
</dbReference>
<keyword evidence="4" id="KW-1185">Reference proteome</keyword>
<dbReference type="KEGG" id="cpsk:Q0N40_02195"/>
<accession>A0AAU0Q0D4</accession>